<keyword evidence="4 8" id="KW-0812">Transmembrane</keyword>
<dbReference type="KEGG" id="ngf:FRF71_14340"/>
<organism evidence="9 10">
    <name type="scientific">Novosphingobium ginsenosidimutans</name>
    <dbReference type="NCBI Taxonomy" id="1176536"/>
    <lineage>
        <taxon>Bacteria</taxon>
        <taxon>Pseudomonadati</taxon>
        <taxon>Pseudomonadota</taxon>
        <taxon>Alphaproteobacteria</taxon>
        <taxon>Sphingomonadales</taxon>
        <taxon>Sphingomonadaceae</taxon>
        <taxon>Novosphingobium</taxon>
    </lineage>
</organism>
<dbReference type="NCBIfam" id="TIGR04178">
    <property type="entry name" value="exo_archaeo"/>
    <property type="match status" value="1"/>
</dbReference>
<evidence type="ECO:0000256" key="6">
    <source>
        <dbReference type="ARBA" id="ARBA00022989"/>
    </source>
</evidence>
<evidence type="ECO:0000256" key="8">
    <source>
        <dbReference type="SAM" id="Phobius"/>
    </source>
</evidence>
<dbReference type="AlphaFoldDB" id="A0A5B8S7T5"/>
<dbReference type="InterPro" id="IPR026392">
    <property type="entry name" value="Exo/Archaeosortase_dom"/>
</dbReference>
<dbReference type="OrthoDB" id="9797363at2"/>
<gene>
    <name evidence="9" type="primary">xrt</name>
    <name evidence="9" type="ORF">FRF71_14340</name>
</gene>
<feature type="transmembrane region" description="Helical" evidence="8">
    <location>
        <begin position="189"/>
        <end position="207"/>
    </location>
</feature>
<keyword evidence="6 8" id="KW-1133">Transmembrane helix</keyword>
<proteinExistence type="predicted"/>
<dbReference type="NCBIfam" id="NF035943">
    <property type="entry name" value="exosort_XrtV"/>
    <property type="match status" value="1"/>
</dbReference>
<evidence type="ECO:0000256" key="5">
    <source>
        <dbReference type="ARBA" id="ARBA00022801"/>
    </source>
</evidence>
<dbReference type="InterPro" id="IPR013426">
    <property type="entry name" value="EpsH-like"/>
</dbReference>
<accession>A0A5B8S7T5</accession>
<keyword evidence="10" id="KW-1185">Reference proteome</keyword>
<dbReference type="EC" id="3.4.22.-" evidence="9"/>
<evidence type="ECO:0000313" key="9">
    <source>
        <dbReference type="EMBL" id="QEA17218.1"/>
    </source>
</evidence>
<feature type="transmembrane region" description="Helical" evidence="8">
    <location>
        <begin position="128"/>
        <end position="147"/>
    </location>
</feature>
<protein>
    <submittedName>
        <fullName evidence="9">Exosortase</fullName>
        <ecNumber evidence="9">3.4.22.-</ecNumber>
    </submittedName>
</protein>
<dbReference type="RefSeq" id="WP_147091297.1">
    <property type="nucleotide sequence ID" value="NZ_BAABJD010000002.1"/>
</dbReference>
<feature type="transmembrane region" description="Helical" evidence="8">
    <location>
        <begin position="12"/>
        <end position="32"/>
    </location>
</feature>
<dbReference type="Pfam" id="PF09721">
    <property type="entry name" value="Exosortase_EpsH"/>
    <property type="match status" value="1"/>
</dbReference>
<comment type="subcellular location">
    <subcellularLocation>
        <location evidence="1">Cell membrane</location>
        <topology evidence="1">Multi-pass membrane protein</topology>
    </subcellularLocation>
</comment>
<feature type="transmembrane region" description="Helical" evidence="8">
    <location>
        <begin position="252"/>
        <end position="273"/>
    </location>
</feature>
<feature type="transmembrane region" description="Helical" evidence="8">
    <location>
        <begin position="102"/>
        <end position="121"/>
    </location>
</feature>
<feature type="transmembrane region" description="Helical" evidence="8">
    <location>
        <begin position="219"/>
        <end position="246"/>
    </location>
</feature>
<dbReference type="GO" id="GO:0006508">
    <property type="term" value="P:proteolysis"/>
    <property type="evidence" value="ECO:0007669"/>
    <property type="project" value="UniProtKB-KW"/>
</dbReference>
<dbReference type="NCBIfam" id="TIGR02602">
    <property type="entry name" value="8TM_EpsH"/>
    <property type="match status" value="1"/>
</dbReference>
<evidence type="ECO:0000256" key="4">
    <source>
        <dbReference type="ARBA" id="ARBA00022692"/>
    </source>
</evidence>
<dbReference type="InterPro" id="IPR019127">
    <property type="entry name" value="Exosortase"/>
</dbReference>
<dbReference type="Proteomes" id="UP000321172">
    <property type="component" value="Chromosome"/>
</dbReference>
<keyword evidence="5 9" id="KW-0378">Hydrolase</keyword>
<keyword evidence="3" id="KW-0645">Protease</keyword>
<keyword evidence="2" id="KW-1003">Cell membrane</keyword>
<reference evidence="9 10" key="1">
    <citation type="journal article" date="2013" name="J. Microbiol. Biotechnol.">
        <title>Novosphingobium ginsenosidimutans sp. nov., with the ability to convert ginsenoside.</title>
        <authorList>
            <person name="Kim J.K."/>
            <person name="He D."/>
            <person name="Liu Q.M."/>
            <person name="Park H.Y."/>
            <person name="Jung M.S."/>
            <person name="Yoon M.H."/>
            <person name="Kim S.C."/>
            <person name="Im W.T."/>
        </authorList>
    </citation>
    <scope>NUCLEOTIDE SEQUENCE [LARGE SCALE GENOMIC DNA]</scope>
    <source>
        <strain evidence="9 10">FW-6</strain>
    </source>
</reference>
<evidence type="ECO:0000256" key="3">
    <source>
        <dbReference type="ARBA" id="ARBA00022670"/>
    </source>
</evidence>
<evidence type="ECO:0000313" key="10">
    <source>
        <dbReference type="Proteomes" id="UP000321172"/>
    </source>
</evidence>
<dbReference type="GO" id="GO:0005886">
    <property type="term" value="C:plasma membrane"/>
    <property type="evidence" value="ECO:0007669"/>
    <property type="project" value="UniProtKB-SubCell"/>
</dbReference>
<keyword evidence="7 8" id="KW-0472">Membrane</keyword>
<evidence type="ECO:0000256" key="7">
    <source>
        <dbReference type="ARBA" id="ARBA00023136"/>
    </source>
</evidence>
<name>A0A5B8S7T5_9SPHN</name>
<dbReference type="GO" id="GO:0008233">
    <property type="term" value="F:peptidase activity"/>
    <property type="evidence" value="ECO:0007669"/>
    <property type="project" value="UniProtKB-KW"/>
</dbReference>
<dbReference type="EMBL" id="CP042345">
    <property type="protein sequence ID" value="QEA17218.1"/>
    <property type="molecule type" value="Genomic_DNA"/>
</dbReference>
<evidence type="ECO:0000256" key="2">
    <source>
        <dbReference type="ARBA" id="ARBA00022475"/>
    </source>
</evidence>
<sequence length="287" mass="30889">MTSDAISRTKLVIPAWWPLLLGLLVLAVPTIASLSSSAWSTDTGAHGPIVLATGLWLLYHDGLRPPPPGATAHWRPALPVFVVGLLSYAFGRAYDFISVEGLGLYLVFVGMVIRLAGLAAVRRHLFPLFYLALCLPPPGWLMTELTAPLQVLVSWASEGLAAALGFPIAREGVVLHVAQYQLLVEDACAGLNSLFGLTAISLLYIFLAHRASLRHAGILLLAVIPIAILANIIRVFGLILITYYFGDAAAQGFMHSTTGMVMFVVGLLLIMAFDQVVSRWLLRSPAP</sequence>
<evidence type="ECO:0000256" key="1">
    <source>
        <dbReference type="ARBA" id="ARBA00004651"/>
    </source>
</evidence>